<organism evidence="8 9">
    <name type="scientific">Oedothorax gibbosus</name>
    <dbReference type="NCBI Taxonomy" id="931172"/>
    <lineage>
        <taxon>Eukaryota</taxon>
        <taxon>Metazoa</taxon>
        <taxon>Ecdysozoa</taxon>
        <taxon>Arthropoda</taxon>
        <taxon>Chelicerata</taxon>
        <taxon>Arachnida</taxon>
        <taxon>Araneae</taxon>
        <taxon>Araneomorphae</taxon>
        <taxon>Entelegynae</taxon>
        <taxon>Araneoidea</taxon>
        <taxon>Linyphiidae</taxon>
        <taxon>Erigoninae</taxon>
        <taxon>Oedothorax</taxon>
    </lineage>
</organism>
<dbReference type="AlphaFoldDB" id="A0AAV6UT76"/>
<comment type="caution">
    <text evidence="8">The sequence shown here is derived from an EMBL/GenBank/DDBJ whole genome shotgun (WGS) entry which is preliminary data.</text>
</comment>
<evidence type="ECO:0000256" key="2">
    <source>
        <dbReference type="ARBA" id="ARBA00022723"/>
    </source>
</evidence>
<evidence type="ECO:0000256" key="6">
    <source>
        <dbReference type="SAM" id="MobiDB-lite"/>
    </source>
</evidence>
<dbReference type="GO" id="GO:0008270">
    <property type="term" value="F:zinc ion binding"/>
    <property type="evidence" value="ECO:0007669"/>
    <property type="project" value="UniProtKB-KW"/>
</dbReference>
<accession>A0AAV6UT76</accession>
<dbReference type="InterPro" id="IPR006568">
    <property type="entry name" value="PSP_pro-rich"/>
</dbReference>
<evidence type="ECO:0000256" key="3">
    <source>
        <dbReference type="ARBA" id="ARBA00022771"/>
    </source>
</evidence>
<dbReference type="SMART" id="SM00581">
    <property type="entry name" value="PSP"/>
    <property type="match status" value="1"/>
</dbReference>
<keyword evidence="4" id="KW-0862">Zinc</keyword>
<reference evidence="8 9" key="1">
    <citation type="journal article" date="2022" name="Nat. Ecol. Evol.">
        <title>A masculinizing supergene underlies an exaggerated male reproductive morph in a spider.</title>
        <authorList>
            <person name="Hendrickx F."/>
            <person name="De Corte Z."/>
            <person name="Sonet G."/>
            <person name="Van Belleghem S.M."/>
            <person name="Kostlbacher S."/>
            <person name="Vangestel C."/>
        </authorList>
    </citation>
    <scope>NUCLEOTIDE SEQUENCE [LARGE SCALE GENOMIC DNA]</scope>
    <source>
        <strain evidence="8">W744_W776</strain>
    </source>
</reference>
<dbReference type="InterPro" id="IPR052115">
    <property type="entry name" value="NEXT_complex_subunit_ZCCHC8"/>
</dbReference>
<feature type="region of interest" description="Disordered" evidence="6">
    <location>
        <begin position="88"/>
        <end position="109"/>
    </location>
</feature>
<feature type="region of interest" description="Disordered" evidence="6">
    <location>
        <begin position="146"/>
        <end position="204"/>
    </location>
</feature>
<dbReference type="Proteomes" id="UP000827092">
    <property type="component" value="Unassembled WGS sequence"/>
</dbReference>
<feature type="domain" description="PSP proline-rich" evidence="7">
    <location>
        <begin position="34"/>
        <end position="86"/>
    </location>
</feature>
<feature type="compositionally biased region" description="Polar residues" evidence="6">
    <location>
        <begin position="182"/>
        <end position="202"/>
    </location>
</feature>
<dbReference type="GO" id="GO:0003723">
    <property type="term" value="F:RNA binding"/>
    <property type="evidence" value="ECO:0007669"/>
    <property type="project" value="TreeGrafter"/>
</dbReference>
<gene>
    <name evidence="8" type="ORF">JTE90_008437</name>
</gene>
<feature type="compositionally biased region" description="Basic and acidic residues" evidence="6">
    <location>
        <begin position="167"/>
        <end position="178"/>
    </location>
</feature>
<dbReference type="GO" id="GO:0071013">
    <property type="term" value="C:catalytic step 2 spliceosome"/>
    <property type="evidence" value="ECO:0007669"/>
    <property type="project" value="TreeGrafter"/>
</dbReference>
<evidence type="ECO:0000256" key="1">
    <source>
        <dbReference type="ARBA" id="ARBA00004123"/>
    </source>
</evidence>
<comment type="subcellular location">
    <subcellularLocation>
        <location evidence="1">Nucleus</location>
    </subcellularLocation>
</comment>
<evidence type="ECO:0000313" key="9">
    <source>
        <dbReference type="Proteomes" id="UP000827092"/>
    </source>
</evidence>
<evidence type="ECO:0000259" key="7">
    <source>
        <dbReference type="SMART" id="SM00581"/>
    </source>
</evidence>
<feature type="compositionally biased region" description="Low complexity" evidence="6">
    <location>
        <begin position="149"/>
        <end position="162"/>
    </location>
</feature>
<name>A0AAV6UT76_9ARAC</name>
<evidence type="ECO:0000256" key="4">
    <source>
        <dbReference type="ARBA" id="ARBA00022833"/>
    </source>
</evidence>
<protein>
    <recommendedName>
        <fullName evidence="7">PSP proline-rich domain-containing protein</fullName>
    </recommendedName>
</protein>
<keyword evidence="5" id="KW-0539">Nucleus</keyword>
<dbReference type="PANTHER" id="PTHR13316">
    <property type="entry name" value="ZINC FINGER, CCHC DOMAIN CONTAINING 8"/>
    <property type="match status" value="1"/>
</dbReference>
<evidence type="ECO:0000256" key="5">
    <source>
        <dbReference type="ARBA" id="ARBA00023242"/>
    </source>
</evidence>
<dbReference type="PANTHER" id="PTHR13316:SF0">
    <property type="entry name" value="ZINC FINGER CCHC DOMAIN-CONTAINING PROTEIN 8"/>
    <property type="match status" value="1"/>
</dbReference>
<dbReference type="Pfam" id="PF04046">
    <property type="entry name" value="PSP"/>
    <property type="match status" value="1"/>
</dbReference>
<keyword evidence="9" id="KW-1185">Reference proteome</keyword>
<evidence type="ECO:0000313" key="8">
    <source>
        <dbReference type="EMBL" id="KAG8187551.1"/>
    </source>
</evidence>
<dbReference type="EMBL" id="JAFNEN010000268">
    <property type="protein sequence ID" value="KAG8187551.1"/>
    <property type="molecule type" value="Genomic_DNA"/>
</dbReference>
<proteinExistence type="predicted"/>
<keyword evidence="2" id="KW-0479">Metal-binding</keyword>
<sequence length="291" mass="32793">MNKCPKKIDRLMIAANKKNILSENSSRYHEEERKNSIKPGVISSELREALSLKNDQLPKHIYTMRIIGYPPGWMDDALFETSGISLYDGEGKTSDQDEQGNSLEPDQKYDSSKFVEFPGFNCPIPSDFTDEWKDLGMPEMQPHHQLTETIKANNTINDTDTNTNKRKNSEKLDDDGPKKIRNGTNDLNETVNNWSPENGSTPKKSECVTLDIQNHTPIDQKLSISLSQSPGTPILKQGNPFEKLPAADKFAQGITDHLLFENLPESVGTFDKMRGILSDVQKKLQNIKKNS</sequence>
<keyword evidence="3" id="KW-0863">Zinc-finger</keyword>